<evidence type="ECO:0000313" key="2">
    <source>
        <dbReference type="Proteomes" id="UP000501812"/>
    </source>
</evidence>
<dbReference type="Proteomes" id="UP000501812">
    <property type="component" value="Chromosome"/>
</dbReference>
<dbReference type="InterPro" id="IPR027417">
    <property type="entry name" value="P-loop_NTPase"/>
</dbReference>
<reference evidence="1 2" key="1">
    <citation type="submission" date="2020-04" db="EMBL/GenBank/DDBJ databases">
        <title>Luteolibacter sp. G-1-1-1 isolated from soil.</title>
        <authorList>
            <person name="Dahal R.H."/>
        </authorList>
    </citation>
    <scope>NUCLEOTIDE SEQUENCE [LARGE SCALE GENOMIC DNA]</scope>
    <source>
        <strain evidence="1 2">G-1-1-1</strain>
    </source>
</reference>
<organism evidence="1 2">
    <name type="scientific">Luteolibacter luteus</name>
    <dbReference type="NCBI Taxonomy" id="2728835"/>
    <lineage>
        <taxon>Bacteria</taxon>
        <taxon>Pseudomonadati</taxon>
        <taxon>Verrucomicrobiota</taxon>
        <taxon>Verrucomicrobiia</taxon>
        <taxon>Verrucomicrobiales</taxon>
        <taxon>Verrucomicrobiaceae</taxon>
        <taxon>Luteolibacter</taxon>
    </lineage>
</organism>
<dbReference type="AlphaFoldDB" id="A0A858RJ50"/>
<gene>
    <name evidence="1" type="ORF">HHL09_16260</name>
</gene>
<sequence length="193" mass="21220">MTVEQDGRQVSVKVALTGAADTGKLAILRAIAARRGSATVREHPVGSIRVQRVEWTEPHTLPDGRFLNVAVHSLSGDVEYNAAEELLLRSVAGIIFVVDVDPAKFQATWDSLLRLSDNTKRNGYDLHSVGLAIQYHRADLHPDVDPQRLDQRLGVPPGIVPRFVSSSRTPDAEGLAFDSVLEQIKQRLGKKEE</sequence>
<evidence type="ECO:0000313" key="1">
    <source>
        <dbReference type="EMBL" id="QJE97276.1"/>
    </source>
</evidence>
<name>A0A858RJ50_9BACT</name>
<keyword evidence="2" id="KW-1185">Reference proteome</keyword>
<dbReference type="KEGG" id="luo:HHL09_16260"/>
<dbReference type="Gene3D" id="3.40.50.300">
    <property type="entry name" value="P-loop containing nucleotide triphosphate hydrolases"/>
    <property type="match status" value="1"/>
</dbReference>
<dbReference type="RefSeq" id="WP_169455676.1">
    <property type="nucleotide sequence ID" value="NZ_CP051774.1"/>
</dbReference>
<proteinExistence type="predicted"/>
<dbReference type="EMBL" id="CP051774">
    <property type="protein sequence ID" value="QJE97276.1"/>
    <property type="molecule type" value="Genomic_DNA"/>
</dbReference>
<accession>A0A858RJ50</accession>
<protein>
    <submittedName>
        <fullName evidence="1">Uncharacterized protein</fullName>
    </submittedName>
</protein>
<dbReference type="SUPFAM" id="SSF52540">
    <property type="entry name" value="P-loop containing nucleoside triphosphate hydrolases"/>
    <property type="match status" value="1"/>
</dbReference>